<accession>A0A3N1M3Q8</accession>
<dbReference type="NCBIfam" id="NF006588">
    <property type="entry name" value="PRK09120.1"/>
    <property type="match status" value="1"/>
</dbReference>
<dbReference type="InterPro" id="IPR029045">
    <property type="entry name" value="ClpP/crotonase-like_dom_sf"/>
</dbReference>
<dbReference type="Proteomes" id="UP000278222">
    <property type="component" value="Unassembled WGS sequence"/>
</dbReference>
<dbReference type="Pfam" id="PF00378">
    <property type="entry name" value="ECH_1"/>
    <property type="match status" value="1"/>
</dbReference>
<reference evidence="3 4" key="1">
    <citation type="submission" date="2018-11" db="EMBL/GenBank/DDBJ databases">
        <title>Genomic Encyclopedia of Type Strains, Phase IV (KMG-IV): sequencing the most valuable type-strain genomes for metagenomic binning, comparative biology and taxonomic classification.</title>
        <authorList>
            <person name="Goeker M."/>
        </authorList>
    </citation>
    <scope>NUCLEOTIDE SEQUENCE [LARGE SCALE GENOMIC DNA]</scope>
    <source>
        <strain evidence="3 4">DSM 5900</strain>
    </source>
</reference>
<proteinExistence type="inferred from homology"/>
<dbReference type="PANTHER" id="PTHR42964:SF1">
    <property type="entry name" value="POLYKETIDE BIOSYNTHESIS ENOYL-COA HYDRATASE PKSH-RELATED"/>
    <property type="match status" value="1"/>
</dbReference>
<dbReference type="CDD" id="cd06558">
    <property type="entry name" value="crotonase-like"/>
    <property type="match status" value="1"/>
</dbReference>
<protein>
    <submittedName>
        <fullName evidence="3">Vanillin synthase /trans-feruloyl-CoA hydratase</fullName>
    </submittedName>
</protein>
<gene>
    <name evidence="3" type="ORF">EDC65_2168</name>
</gene>
<dbReference type="Gene3D" id="3.90.226.10">
    <property type="entry name" value="2-enoyl-CoA Hydratase, Chain A, domain 1"/>
    <property type="match status" value="1"/>
</dbReference>
<keyword evidence="4" id="KW-1185">Reference proteome</keyword>
<sequence length="283" mass="31637">MSEPQRKYVKVIKQDGIAWTYLNRPEKRNAMSPALHREMAATLDELEEDPDTKVVVIAGAGGNFSAGQDLKEYFRANEGKPAQAKKARLVSNGWQWDRLYMFDKPTIAMVEGYCVGGAFSHFLATDFAIVAEDATFSLSEVNWGILPGGMVSKAFADAVLLRHALYYACLGEAFDGKEAVRIGIANFAVPKETLEEEVTKLAKKLMTKSQAALRGTKQAIRMVRQMGFAEAADYMQEKKQALRVDDADHSYQSGLQQFLDKKSYKPVFEPFKKGTQITDQRDK</sequence>
<dbReference type="PANTHER" id="PTHR42964">
    <property type="entry name" value="ENOYL-COA HYDRATASE"/>
    <property type="match status" value="1"/>
</dbReference>
<dbReference type="SUPFAM" id="SSF52096">
    <property type="entry name" value="ClpP/crotonase"/>
    <property type="match status" value="1"/>
</dbReference>
<dbReference type="PROSITE" id="PS00166">
    <property type="entry name" value="ENOYL_COA_HYDRATASE"/>
    <property type="match status" value="1"/>
</dbReference>
<comment type="similarity">
    <text evidence="1 2">Belongs to the enoyl-CoA hydratase/isomerase family.</text>
</comment>
<dbReference type="GO" id="GO:0008300">
    <property type="term" value="P:isoprenoid catabolic process"/>
    <property type="evidence" value="ECO:0007669"/>
    <property type="project" value="TreeGrafter"/>
</dbReference>
<name>A0A3N1M3Q8_9PROT</name>
<dbReference type="RefSeq" id="WP_123689660.1">
    <property type="nucleotide sequence ID" value="NZ_AP019700.1"/>
</dbReference>
<dbReference type="OrthoDB" id="7957667at2"/>
<evidence type="ECO:0000313" key="3">
    <source>
        <dbReference type="EMBL" id="ROQ00372.1"/>
    </source>
</evidence>
<evidence type="ECO:0000313" key="4">
    <source>
        <dbReference type="Proteomes" id="UP000278222"/>
    </source>
</evidence>
<dbReference type="EMBL" id="RJKX01000013">
    <property type="protein sequence ID" value="ROQ00372.1"/>
    <property type="molecule type" value="Genomic_DNA"/>
</dbReference>
<organism evidence="3 4">
    <name type="scientific">Stella humosa</name>
    <dbReference type="NCBI Taxonomy" id="94"/>
    <lineage>
        <taxon>Bacteria</taxon>
        <taxon>Pseudomonadati</taxon>
        <taxon>Pseudomonadota</taxon>
        <taxon>Alphaproteobacteria</taxon>
        <taxon>Rhodospirillales</taxon>
        <taxon>Stellaceae</taxon>
        <taxon>Stella</taxon>
    </lineage>
</organism>
<comment type="caution">
    <text evidence="3">The sequence shown here is derived from an EMBL/GenBank/DDBJ whole genome shotgun (WGS) entry which is preliminary data.</text>
</comment>
<evidence type="ECO:0000256" key="1">
    <source>
        <dbReference type="ARBA" id="ARBA00005254"/>
    </source>
</evidence>
<dbReference type="InterPro" id="IPR001753">
    <property type="entry name" value="Enoyl-CoA_hydra/iso"/>
</dbReference>
<dbReference type="InterPro" id="IPR018376">
    <property type="entry name" value="Enoyl-CoA_hyd/isom_CS"/>
</dbReference>
<dbReference type="GO" id="GO:0003824">
    <property type="term" value="F:catalytic activity"/>
    <property type="evidence" value="ECO:0007669"/>
    <property type="project" value="InterPro"/>
</dbReference>
<dbReference type="AlphaFoldDB" id="A0A3N1M3Q8"/>
<evidence type="ECO:0000256" key="2">
    <source>
        <dbReference type="RuleBase" id="RU003707"/>
    </source>
</evidence>
<dbReference type="InterPro" id="IPR051683">
    <property type="entry name" value="Enoyl-CoA_Hydratase/Isomerase"/>
</dbReference>